<organism evidence="2 3">
    <name type="scientific">Sulfuricaulis limicola</name>
    <dbReference type="NCBI Taxonomy" id="1620215"/>
    <lineage>
        <taxon>Bacteria</taxon>
        <taxon>Pseudomonadati</taxon>
        <taxon>Pseudomonadota</taxon>
        <taxon>Gammaproteobacteria</taxon>
        <taxon>Acidiferrobacterales</taxon>
        <taxon>Acidiferrobacteraceae</taxon>
        <taxon>Sulfuricaulis</taxon>
    </lineage>
</organism>
<sequence>MVIVSPMHQEYVLHHVREAFDVMEQATYFSATSMPAPKRRAMVFVILFAWLALLLTCPTEMDGGSNLASADKEHVSHTTTGSTHDTSHDDLCCTTAQHTAVLATAQKFNLTAFLTLISVPPVIVMSLIILVAATTNRGFLRSSRSSWTKNSPLFRTLWPQAPPH</sequence>
<gene>
    <name evidence="2" type="ORF">SCL_0959</name>
</gene>
<dbReference type="KEGG" id="slim:SCL_0959"/>
<evidence type="ECO:0000313" key="2">
    <source>
        <dbReference type="EMBL" id="BAV33275.1"/>
    </source>
</evidence>
<feature type="transmembrane region" description="Helical" evidence="1">
    <location>
        <begin position="41"/>
        <end position="61"/>
    </location>
</feature>
<keyword evidence="1" id="KW-0812">Transmembrane</keyword>
<evidence type="ECO:0000256" key="1">
    <source>
        <dbReference type="SAM" id="Phobius"/>
    </source>
</evidence>
<dbReference type="InParanoid" id="A0A1B4XEP7"/>
<keyword evidence="1" id="KW-0472">Membrane</keyword>
<feature type="transmembrane region" description="Helical" evidence="1">
    <location>
        <begin position="112"/>
        <end position="134"/>
    </location>
</feature>
<proteinExistence type="predicted"/>
<dbReference type="EMBL" id="AP014879">
    <property type="protein sequence ID" value="BAV33275.1"/>
    <property type="molecule type" value="Genomic_DNA"/>
</dbReference>
<dbReference type="AlphaFoldDB" id="A0A1B4XEP7"/>
<reference evidence="2 3" key="1">
    <citation type="submission" date="2015-05" db="EMBL/GenBank/DDBJ databases">
        <title>Complete genome sequence of a sulfur-oxidizing gammaproteobacterium strain HA5.</title>
        <authorList>
            <person name="Miura A."/>
            <person name="Kojima H."/>
            <person name="Fukui M."/>
        </authorList>
    </citation>
    <scope>NUCLEOTIDE SEQUENCE [LARGE SCALE GENOMIC DNA]</scope>
    <source>
        <strain evidence="2 3">HA5</strain>
    </source>
</reference>
<name>A0A1B4XEP7_9GAMM</name>
<dbReference type="Proteomes" id="UP000243180">
    <property type="component" value="Chromosome"/>
</dbReference>
<protein>
    <submittedName>
        <fullName evidence="2">Uncharacterized protein</fullName>
    </submittedName>
</protein>
<keyword evidence="1" id="KW-1133">Transmembrane helix</keyword>
<evidence type="ECO:0000313" key="3">
    <source>
        <dbReference type="Proteomes" id="UP000243180"/>
    </source>
</evidence>
<accession>A0A1B4XEP7</accession>
<keyword evidence="3" id="KW-1185">Reference proteome</keyword>